<feature type="domain" description="MOSC" evidence="1">
    <location>
        <begin position="29"/>
        <end position="164"/>
    </location>
</feature>
<organism evidence="3 4">
    <name type="scientific">Dictyobacter kobayashii</name>
    <dbReference type="NCBI Taxonomy" id="2014872"/>
    <lineage>
        <taxon>Bacteria</taxon>
        <taxon>Bacillati</taxon>
        <taxon>Chloroflexota</taxon>
        <taxon>Ktedonobacteria</taxon>
        <taxon>Ktedonobacterales</taxon>
        <taxon>Dictyobacteraceae</taxon>
        <taxon>Dictyobacter</taxon>
    </lineage>
</organism>
<dbReference type="InterPro" id="IPR001041">
    <property type="entry name" value="2Fe-2S_ferredoxin-type"/>
</dbReference>
<dbReference type="Gene3D" id="3.40.50.80">
    <property type="entry name" value="Nucleotide-binding domain of ferredoxin-NADP reductase (FNR) module"/>
    <property type="match status" value="1"/>
</dbReference>
<sequence length="588" mass="63748">MPQLLSVNVGLPRDIAWHGEVVRTAVWKESVPGKQMVRRLNIDGDGQGDLGGHGGENRAVFVYQIASYHYWEQQLGRNDFVFGQFGENFTIDGLPDDEVCIGDQYRIGNALFEVTQPRVTCYRVGIRMNEPRMAALLVAHRKPGFYFRVLEEGEVEAGNEITKVATGPEHMTVTEINSLLYLSGHSQAQLERALRIPALSPGWKHSFEALLEQVATGSAAGGNAGLAAASSQPPAWQGFRPLKVSRIERESDSVLSLVLVAANEQPLAAALPGQFIVLRLRPNPDTPPLLRNYSLSSAPDAKSYRVSVKLEEHGAGSGYVHHQVRVGDVLDASAPRGTFTYRPQGEGPIVLLSAGVGATPVLSMLHALTMEISSREVWWLYGARNHNEHPFAQEARQLLARLANSHSHIRYSRPDVQDHPGQDFDAPGHINIAVLEEIGVPRTADFYLCGPPLFLQDLTAGLTNWGIPGNQIHSESFGQGTPLTPGVVKTVLQAPHPPVGATGTGPSISFARSGLTVHWDPAFQSLLEFAEACDVPVRWSCRTGVCHNCESGLIAGSVSYQPEPLEPPAAGNVLICCSQPTGEIVIDL</sequence>
<dbReference type="OrthoDB" id="9801223at2"/>
<dbReference type="Pfam" id="PF03473">
    <property type="entry name" value="MOSC"/>
    <property type="match status" value="1"/>
</dbReference>
<dbReference type="SUPFAM" id="SSF50800">
    <property type="entry name" value="PK beta-barrel domain-like"/>
    <property type="match status" value="1"/>
</dbReference>
<dbReference type="CDD" id="cd00207">
    <property type="entry name" value="fer2"/>
    <property type="match status" value="1"/>
</dbReference>
<dbReference type="EMBL" id="BIFS01000002">
    <property type="protein sequence ID" value="GCE22534.1"/>
    <property type="molecule type" value="Genomic_DNA"/>
</dbReference>
<feature type="domain" description="FAD-binding FR-type" evidence="2">
    <location>
        <begin position="237"/>
        <end position="342"/>
    </location>
</feature>
<dbReference type="Gene3D" id="3.10.20.30">
    <property type="match status" value="1"/>
</dbReference>
<dbReference type="InterPro" id="IPR017938">
    <property type="entry name" value="Riboflavin_synthase-like_b-brl"/>
</dbReference>
<dbReference type="Pfam" id="PF00111">
    <property type="entry name" value="Fer2"/>
    <property type="match status" value="1"/>
</dbReference>
<dbReference type="CDD" id="cd06184">
    <property type="entry name" value="flavohem_like_fad_nad_binding"/>
    <property type="match status" value="1"/>
</dbReference>
<dbReference type="Pfam" id="PF00970">
    <property type="entry name" value="FAD_binding_6"/>
    <property type="match status" value="1"/>
</dbReference>
<dbReference type="AlphaFoldDB" id="A0A402ATW9"/>
<dbReference type="SUPFAM" id="SSF54292">
    <property type="entry name" value="2Fe-2S ferredoxin-like"/>
    <property type="match status" value="1"/>
</dbReference>
<evidence type="ECO:0000259" key="1">
    <source>
        <dbReference type="PROSITE" id="PS51340"/>
    </source>
</evidence>
<dbReference type="InterPro" id="IPR005163">
    <property type="entry name" value="Tri_helical_YiiM-like"/>
</dbReference>
<keyword evidence="4" id="KW-1185">Reference proteome</keyword>
<dbReference type="InterPro" id="IPR008333">
    <property type="entry name" value="Cbr1-like_FAD-bd_dom"/>
</dbReference>
<dbReference type="GO" id="GO:0051536">
    <property type="term" value="F:iron-sulfur cluster binding"/>
    <property type="evidence" value="ECO:0007669"/>
    <property type="project" value="InterPro"/>
</dbReference>
<gene>
    <name evidence="3" type="ORF">KDK_63340</name>
</gene>
<comment type="caution">
    <text evidence="3">The sequence shown here is derived from an EMBL/GenBank/DDBJ whole genome shotgun (WGS) entry which is preliminary data.</text>
</comment>
<dbReference type="InterPro" id="IPR011037">
    <property type="entry name" value="Pyrv_Knase-like_insert_dom_sf"/>
</dbReference>
<dbReference type="Gene3D" id="2.40.30.10">
    <property type="entry name" value="Translation factors"/>
    <property type="match status" value="1"/>
</dbReference>
<dbReference type="InterPro" id="IPR005302">
    <property type="entry name" value="MoCF_Sase_C"/>
</dbReference>
<dbReference type="Gene3D" id="2.40.33.20">
    <property type="entry name" value="PK beta-barrel domain-like"/>
    <property type="match status" value="1"/>
</dbReference>
<evidence type="ECO:0000313" key="3">
    <source>
        <dbReference type="EMBL" id="GCE22534.1"/>
    </source>
</evidence>
<dbReference type="RefSeq" id="WP_126555476.1">
    <property type="nucleotide sequence ID" value="NZ_BIFS01000002.1"/>
</dbReference>
<dbReference type="GO" id="GO:0030170">
    <property type="term" value="F:pyridoxal phosphate binding"/>
    <property type="evidence" value="ECO:0007669"/>
    <property type="project" value="InterPro"/>
</dbReference>
<dbReference type="PRINTS" id="PR00410">
    <property type="entry name" value="PHEHYDRXLASE"/>
</dbReference>
<dbReference type="Pfam" id="PF00175">
    <property type="entry name" value="NAD_binding_1"/>
    <property type="match status" value="1"/>
</dbReference>
<protein>
    <submittedName>
        <fullName evidence="3">Sulfurase</fullName>
    </submittedName>
</protein>
<dbReference type="PROSITE" id="PS51384">
    <property type="entry name" value="FAD_FR"/>
    <property type="match status" value="1"/>
</dbReference>
<dbReference type="PANTHER" id="PTHR30212">
    <property type="entry name" value="PROTEIN YIIM"/>
    <property type="match status" value="1"/>
</dbReference>
<evidence type="ECO:0000259" key="2">
    <source>
        <dbReference type="PROSITE" id="PS51384"/>
    </source>
</evidence>
<proteinExistence type="predicted"/>
<dbReference type="GO" id="GO:0030151">
    <property type="term" value="F:molybdenum ion binding"/>
    <property type="evidence" value="ECO:0007669"/>
    <property type="project" value="InterPro"/>
</dbReference>
<dbReference type="Pfam" id="PF03475">
    <property type="entry name" value="YiiM_3-alpha"/>
    <property type="match status" value="1"/>
</dbReference>
<dbReference type="InterPro" id="IPR001433">
    <property type="entry name" value="OxRdtase_FAD/NAD-bd"/>
</dbReference>
<accession>A0A402ATW9</accession>
<dbReference type="Proteomes" id="UP000287188">
    <property type="component" value="Unassembled WGS sequence"/>
</dbReference>
<evidence type="ECO:0000313" key="4">
    <source>
        <dbReference type="Proteomes" id="UP000287188"/>
    </source>
</evidence>
<dbReference type="SUPFAM" id="SSF52343">
    <property type="entry name" value="Ferredoxin reductase-like, C-terminal NADP-linked domain"/>
    <property type="match status" value="1"/>
</dbReference>
<dbReference type="InterPro" id="IPR052353">
    <property type="entry name" value="Benzoxazolinone_Detox_Enz"/>
</dbReference>
<name>A0A402ATW9_9CHLR</name>
<reference evidence="4" key="1">
    <citation type="submission" date="2018-12" db="EMBL/GenBank/DDBJ databases">
        <title>Tengunoibacter tsumagoiensis gen. nov., sp. nov., Dictyobacter kobayashii sp. nov., D. alpinus sp. nov., and D. joshuensis sp. nov. and description of Dictyobacteraceae fam. nov. within the order Ktedonobacterales isolated from Tengu-no-mugimeshi.</title>
        <authorList>
            <person name="Wang C.M."/>
            <person name="Zheng Y."/>
            <person name="Sakai Y."/>
            <person name="Toyoda A."/>
            <person name="Minakuchi Y."/>
            <person name="Abe K."/>
            <person name="Yokota A."/>
            <person name="Yabe S."/>
        </authorList>
    </citation>
    <scope>NUCLEOTIDE SEQUENCE [LARGE SCALE GENOMIC DNA]</scope>
    <source>
        <strain evidence="4">Uno11</strain>
    </source>
</reference>
<dbReference type="InterPro" id="IPR017927">
    <property type="entry name" value="FAD-bd_FR_type"/>
</dbReference>
<dbReference type="PROSITE" id="PS51340">
    <property type="entry name" value="MOSC"/>
    <property type="match status" value="1"/>
</dbReference>
<dbReference type="InterPro" id="IPR012675">
    <property type="entry name" value="Beta-grasp_dom_sf"/>
</dbReference>
<dbReference type="SUPFAM" id="SSF63380">
    <property type="entry name" value="Riboflavin synthase domain-like"/>
    <property type="match status" value="1"/>
</dbReference>
<dbReference type="GO" id="GO:0016491">
    <property type="term" value="F:oxidoreductase activity"/>
    <property type="evidence" value="ECO:0007669"/>
    <property type="project" value="InterPro"/>
</dbReference>
<dbReference type="InterPro" id="IPR039261">
    <property type="entry name" value="FNR_nucleotide-bd"/>
</dbReference>
<dbReference type="InterPro" id="IPR036010">
    <property type="entry name" value="2Fe-2S_ferredoxin-like_sf"/>
</dbReference>
<dbReference type="PANTHER" id="PTHR30212:SF2">
    <property type="entry name" value="PROTEIN YIIM"/>
    <property type="match status" value="1"/>
</dbReference>